<dbReference type="Gene3D" id="3.40.50.1970">
    <property type="match status" value="1"/>
</dbReference>
<dbReference type="PANTHER" id="PTHR11496">
    <property type="entry name" value="ALCOHOL DEHYDROGENASE"/>
    <property type="match status" value="1"/>
</dbReference>
<evidence type="ECO:0000256" key="1">
    <source>
        <dbReference type="ARBA" id="ARBA00007358"/>
    </source>
</evidence>
<gene>
    <name evidence="5" type="ORF">LJ725_11170</name>
</gene>
<feature type="domain" description="Fe-containing alcohol dehydrogenase-like C-terminal" evidence="4">
    <location>
        <begin position="203"/>
        <end position="376"/>
    </location>
</feature>
<comment type="caution">
    <text evidence="5">The sequence shown here is derived from an EMBL/GenBank/DDBJ whole genome shotgun (WGS) entry which is preliminary data.</text>
</comment>
<dbReference type="InterPro" id="IPR056798">
    <property type="entry name" value="ADH_Fe_C"/>
</dbReference>
<evidence type="ECO:0000259" key="4">
    <source>
        <dbReference type="Pfam" id="PF25137"/>
    </source>
</evidence>
<evidence type="ECO:0000313" key="6">
    <source>
        <dbReference type="Proteomes" id="UP001198862"/>
    </source>
</evidence>
<dbReference type="Pfam" id="PF25137">
    <property type="entry name" value="ADH_Fe_C"/>
    <property type="match status" value="1"/>
</dbReference>
<keyword evidence="6" id="KW-1185">Reference proteome</keyword>
<evidence type="ECO:0000256" key="2">
    <source>
        <dbReference type="ARBA" id="ARBA00023002"/>
    </source>
</evidence>
<dbReference type="GO" id="GO:0004022">
    <property type="term" value="F:alcohol dehydrogenase (NAD+) activity"/>
    <property type="evidence" value="ECO:0007669"/>
    <property type="project" value="UniProtKB-EC"/>
</dbReference>
<dbReference type="Proteomes" id="UP001198862">
    <property type="component" value="Unassembled WGS sequence"/>
</dbReference>
<dbReference type="Pfam" id="PF00465">
    <property type="entry name" value="Fe-ADH"/>
    <property type="match status" value="1"/>
</dbReference>
<name>A0ABS8KTZ3_9HYPH</name>
<evidence type="ECO:0000259" key="3">
    <source>
        <dbReference type="Pfam" id="PF00465"/>
    </source>
</evidence>
<dbReference type="InterPro" id="IPR001670">
    <property type="entry name" value="ADH_Fe/GldA"/>
</dbReference>
<dbReference type="EC" id="1.1.1.1" evidence="5"/>
<dbReference type="InterPro" id="IPR039697">
    <property type="entry name" value="Alcohol_dehydrogenase_Fe"/>
</dbReference>
<dbReference type="SUPFAM" id="SSF56796">
    <property type="entry name" value="Dehydroquinate synthase-like"/>
    <property type="match status" value="1"/>
</dbReference>
<reference evidence="5 6" key="1">
    <citation type="submission" date="2021-11" db="EMBL/GenBank/DDBJ databases">
        <authorList>
            <person name="Lee D.-H."/>
            <person name="Kim S.-B."/>
        </authorList>
    </citation>
    <scope>NUCLEOTIDE SEQUENCE [LARGE SCALE GENOMIC DNA]</scope>
    <source>
        <strain evidence="5 6">KCTC 52223</strain>
    </source>
</reference>
<keyword evidence="2 5" id="KW-0560">Oxidoreductase</keyword>
<dbReference type="RefSeq" id="WP_230550729.1">
    <property type="nucleotide sequence ID" value="NZ_JAJISD010000004.1"/>
</dbReference>
<sequence length="398" mass="42496">MSFRASGHSWRLYCGTNVLEGSLKEVAARAGAKRAFVICSPSINGRTDTVRRIEKALGATFAGVFDRIEKDCPYPNVCAARDAAREARADLLIAVGGGSVLVATRAVAIFLGEDRSPFEIMTQYPADKPAYSPRLAAPKIPIVNIPTTPTSAMNRAGTGLKNDDLDHRMEFFDPKTRPQAILLDHDVLMTTPSSSHRSTATTVFSSAVAAIAAAESNPLVEGDRLQAFRLAFRAYAGLAENRDDAASRADLCIAAFLQNRAEDDGARMGASSSFAGDYAVSTALHVQFPHVGQGESISTIHATKIRLSQDEDAAAAQLVAEALGLGGADKPLRPVIADELERLYRCVGMPIRLSELNIPRSAIPLIAGQTVKNFNANAGVRSDSERIAAAERLLEAAY</sequence>
<comment type="similarity">
    <text evidence="1">Belongs to the iron-containing alcohol dehydrogenase family.</text>
</comment>
<organism evidence="5 6">
    <name type="scientific">Reyranella aquatilis</name>
    <dbReference type="NCBI Taxonomy" id="2035356"/>
    <lineage>
        <taxon>Bacteria</taxon>
        <taxon>Pseudomonadati</taxon>
        <taxon>Pseudomonadota</taxon>
        <taxon>Alphaproteobacteria</taxon>
        <taxon>Hyphomicrobiales</taxon>
        <taxon>Reyranellaceae</taxon>
        <taxon>Reyranella</taxon>
    </lineage>
</organism>
<protein>
    <submittedName>
        <fullName evidence="5">Iron-containing alcohol dehydrogenase</fullName>
        <ecNumber evidence="5">1.1.1.1</ecNumber>
    </submittedName>
</protein>
<feature type="domain" description="Alcohol dehydrogenase iron-type/glycerol dehydrogenase GldA" evidence="3">
    <location>
        <begin position="12"/>
        <end position="184"/>
    </location>
</feature>
<dbReference type="Gene3D" id="1.20.1090.10">
    <property type="entry name" value="Dehydroquinate synthase-like - alpha domain"/>
    <property type="match status" value="1"/>
</dbReference>
<dbReference type="EMBL" id="JAJISD010000004">
    <property type="protein sequence ID" value="MCC8429530.1"/>
    <property type="molecule type" value="Genomic_DNA"/>
</dbReference>
<proteinExistence type="inferred from homology"/>
<accession>A0ABS8KTZ3</accession>
<dbReference type="PANTHER" id="PTHR11496:SF102">
    <property type="entry name" value="ALCOHOL DEHYDROGENASE 4"/>
    <property type="match status" value="1"/>
</dbReference>
<evidence type="ECO:0000313" key="5">
    <source>
        <dbReference type="EMBL" id="MCC8429530.1"/>
    </source>
</evidence>